<dbReference type="AlphaFoldDB" id="A0AAV7SCH2"/>
<organism evidence="2 3">
    <name type="scientific">Pleurodeles waltl</name>
    <name type="common">Iberian ribbed newt</name>
    <dbReference type="NCBI Taxonomy" id="8319"/>
    <lineage>
        <taxon>Eukaryota</taxon>
        <taxon>Metazoa</taxon>
        <taxon>Chordata</taxon>
        <taxon>Craniata</taxon>
        <taxon>Vertebrata</taxon>
        <taxon>Euteleostomi</taxon>
        <taxon>Amphibia</taxon>
        <taxon>Batrachia</taxon>
        <taxon>Caudata</taxon>
        <taxon>Salamandroidea</taxon>
        <taxon>Salamandridae</taxon>
        <taxon>Pleurodelinae</taxon>
        <taxon>Pleurodeles</taxon>
    </lineage>
</organism>
<sequence length="209" mass="23552">MLPEGEDSVVPFNHSFQEALFAALRDDFQTVKRDLSQDLKAIHKDTAEPGDRVLALDDQETTQDEESEQLQQEVICLKDQQIDLQAHAEDLESRYRLNKIHIRGLTTAEEGDIEAYVPALFSQIIDYPSSTTIQLDNAHTVGLLPSENAHPADILERHEENSAIQPQESESSEKIQMAENPEFLMRPATGPRHYSPGEKSRPRDIVQGP</sequence>
<feature type="region of interest" description="Disordered" evidence="1">
    <location>
        <begin position="159"/>
        <end position="209"/>
    </location>
</feature>
<dbReference type="Proteomes" id="UP001066276">
    <property type="component" value="Chromosome 4_2"/>
</dbReference>
<protein>
    <submittedName>
        <fullName evidence="2">Uncharacterized protein</fullName>
    </submittedName>
</protein>
<proteinExistence type="predicted"/>
<keyword evidence="3" id="KW-1185">Reference proteome</keyword>
<gene>
    <name evidence="2" type="ORF">NDU88_002001</name>
</gene>
<accession>A0AAV7SCH2</accession>
<feature type="compositionally biased region" description="Basic and acidic residues" evidence="1">
    <location>
        <begin position="195"/>
        <end position="209"/>
    </location>
</feature>
<evidence type="ECO:0000313" key="2">
    <source>
        <dbReference type="EMBL" id="KAJ1161516.1"/>
    </source>
</evidence>
<evidence type="ECO:0000313" key="3">
    <source>
        <dbReference type="Proteomes" id="UP001066276"/>
    </source>
</evidence>
<evidence type="ECO:0000256" key="1">
    <source>
        <dbReference type="SAM" id="MobiDB-lite"/>
    </source>
</evidence>
<dbReference type="EMBL" id="JANPWB010000008">
    <property type="protein sequence ID" value="KAJ1161516.1"/>
    <property type="molecule type" value="Genomic_DNA"/>
</dbReference>
<reference evidence="2" key="1">
    <citation type="journal article" date="2022" name="bioRxiv">
        <title>Sequencing and chromosome-scale assembly of the giantPleurodeles waltlgenome.</title>
        <authorList>
            <person name="Brown T."/>
            <person name="Elewa A."/>
            <person name="Iarovenko S."/>
            <person name="Subramanian E."/>
            <person name="Araus A.J."/>
            <person name="Petzold A."/>
            <person name="Susuki M."/>
            <person name="Suzuki K.-i.T."/>
            <person name="Hayashi T."/>
            <person name="Toyoda A."/>
            <person name="Oliveira C."/>
            <person name="Osipova E."/>
            <person name="Leigh N.D."/>
            <person name="Simon A."/>
            <person name="Yun M.H."/>
        </authorList>
    </citation>
    <scope>NUCLEOTIDE SEQUENCE</scope>
    <source>
        <strain evidence="2">20211129_DDA</strain>
        <tissue evidence="2">Liver</tissue>
    </source>
</reference>
<name>A0AAV7SCH2_PLEWA</name>
<comment type="caution">
    <text evidence="2">The sequence shown here is derived from an EMBL/GenBank/DDBJ whole genome shotgun (WGS) entry which is preliminary data.</text>
</comment>